<evidence type="ECO:0000256" key="7">
    <source>
        <dbReference type="ARBA" id="ARBA00022801"/>
    </source>
</evidence>
<feature type="domain" description="Peptidase M48" evidence="13">
    <location>
        <begin position="101"/>
        <end position="361"/>
    </location>
</feature>
<keyword evidence="11 12" id="KW-0472">Membrane</keyword>
<evidence type="ECO:0000256" key="4">
    <source>
        <dbReference type="ARBA" id="ARBA00022670"/>
    </source>
</evidence>
<evidence type="ECO:0000259" key="13">
    <source>
        <dbReference type="Pfam" id="PF01435"/>
    </source>
</evidence>
<evidence type="ECO:0000256" key="10">
    <source>
        <dbReference type="ARBA" id="ARBA00023049"/>
    </source>
</evidence>
<proteinExistence type="predicted"/>
<dbReference type="EMBL" id="JAUTAL010000001">
    <property type="protein sequence ID" value="MDQ1096121.1"/>
    <property type="molecule type" value="Genomic_DNA"/>
</dbReference>
<evidence type="ECO:0000256" key="5">
    <source>
        <dbReference type="ARBA" id="ARBA00022692"/>
    </source>
</evidence>
<evidence type="ECO:0000313" key="14">
    <source>
        <dbReference type="EMBL" id="MDQ1096121.1"/>
    </source>
</evidence>
<keyword evidence="4 14" id="KW-0645">Protease</keyword>
<gene>
    <name evidence="14" type="ORF">QE404_001268</name>
</gene>
<protein>
    <submittedName>
        <fullName evidence="14">Zn-dependent protease with chaperone function</fullName>
    </submittedName>
</protein>
<dbReference type="PANTHER" id="PTHR43221:SF1">
    <property type="entry name" value="PROTEASE HTPX"/>
    <property type="match status" value="1"/>
</dbReference>
<reference evidence="14 15" key="1">
    <citation type="submission" date="2023-07" db="EMBL/GenBank/DDBJ databases">
        <title>Functional and genomic diversity of the sorghum phyllosphere microbiome.</title>
        <authorList>
            <person name="Shade A."/>
        </authorList>
    </citation>
    <scope>NUCLEOTIDE SEQUENCE [LARGE SCALE GENOMIC DNA]</scope>
    <source>
        <strain evidence="14 15">SORGH_AS_1064</strain>
    </source>
</reference>
<dbReference type="GO" id="GO:0008233">
    <property type="term" value="F:peptidase activity"/>
    <property type="evidence" value="ECO:0007669"/>
    <property type="project" value="UniProtKB-KW"/>
</dbReference>
<evidence type="ECO:0000256" key="1">
    <source>
        <dbReference type="ARBA" id="ARBA00001947"/>
    </source>
</evidence>
<keyword evidence="5 12" id="KW-0812">Transmembrane</keyword>
<dbReference type="InterPro" id="IPR050083">
    <property type="entry name" value="HtpX_protease"/>
</dbReference>
<comment type="cofactor">
    <cofactor evidence="1">
        <name>Zn(2+)</name>
        <dbReference type="ChEBI" id="CHEBI:29105"/>
    </cofactor>
</comment>
<feature type="transmembrane region" description="Helical" evidence="12">
    <location>
        <begin position="20"/>
        <end position="46"/>
    </location>
</feature>
<evidence type="ECO:0000256" key="3">
    <source>
        <dbReference type="ARBA" id="ARBA00022475"/>
    </source>
</evidence>
<keyword evidence="9 12" id="KW-1133">Transmembrane helix</keyword>
<keyword evidence="7" id="KW-0378">Hydrolase</keyword>
<evidence type="ECO:0000256" key="11">
    <source>
        <dbReference type="ARBA" id="ARBA00023136"/>
    </source>
</evidence>
<dbReference type="RefSeq" id="WP_307447990.1">
    <property type="nucleotide sequence ID" value="NZ_JAUTAL010000001.1"/>
</dbReference>
<evidence type="ECO:0000256" key="6">
    <source>
        <dbReference type="ARBA" id="ARBA00022723"/>
    </source>
</evidence>
<feature type="transmembrane region" description="Helical" evidence="12">
    <location>
        <begin position="216"/>
        <end position="235"/>
    </location>
</feature>
<evidence type="ECO:0000256" key="9">
    <source>
        <dbReference type="ARBA" id="ARBA00022989"/>
    </source>
</evidence>
<feature type="transmembrane region" description="Helical" evidence="12">
    <location>
        <begin position="58"/>
        <end position="83"/>
    </location>
</feature>
<organism evidence="14 15">
    <name type="scientific">Chryseobacterium camelliae</name>
    <dbReference type="NCBI Taxonomy" id="1265445"/>
    <lineage>
        <taxon>Bacteria</taxon>
        <taxon>Pseudomonadati</taxon>
        <taxon>Bacteroidota</taxon>
        <taxon>Flavobacteriia</taxon>
        <taxon>Flavobacteriales</taxon>
        <taxon>Weeksellaceae</taxon>
        <taxon>Chryseobacterium group</taxon>
        <taxon>Chryseobacterium</taxon>
    </lineage>
</organism>
<keyword evidence="10" id="KW-0482">Metalloprotease</keyword>
<evidence type="ECO:0000313" key="15">
    <source>
        <dbReference type="Proteomes" id="UP001225072"/>
    </source>
</evidence>
<dbReference type="InterPro" id="IPR001915">
    <property type="entry name" value="Peptidase_M48"/>
</dbReference>
<keyword evidence="6" id="KW-0479">Metal-binding</keyword>
<dbReference type="CDD" id="cd07328">
    <property type="entry name" value="M48_Ste24p_like"/>
    <property type="match status" value="1"/>
</dbReference>
<dbReference type="PANTHER" id="PTHR43221">
    <property type="entry name" value="PROTEASE HTPX"/>
    <property type="match status" value="1"/>
</dbReference>
<evidence type="ECO:0000256" key="8">
    <source>
        <dbReference type="ARBA" id="ARBA00022833"/>
    </source>
</evidence>
<keyword evidence="8" id="KW-0862">Zinc</keyword>
<evidence type="ECO:0000256" key="2">
    <source>
        <dbReference type="ARBA" id="ARBA00004651"/>
    </source>
</evidence>
<dbReference type="Proteomes" id="UP001225072">
    <property type="component" value="Unassembled WGS sequence"/>
</dbReference>
<comment type="caution">
    <text evidence="14">The sequence shown here is derived from an EMBL/GenBank/DDBJ whole genome shotgun (WGS) entry which is preliminary data.</text>
</comment>
<comment type="subcellular location">
    <subcellularLocation>
        <location evidence="2">Cell membrane</location>
        <topology evidence="2">Multi-pass membrane protein</topology>
    </subcellularLocation>
</comment>
<dbReference type="GO" id="GO:0006508">
    <property type="term" value="P:proteolysis"/>
    <property type="evidence" value="ECO:0007669"/>
    <property type="project" value="UniProtKB-KW"/>
</dbReference>
<keyword evidence="3" id="KW-1003">Cell membrane</keyword>
<accession>A0ABU0TH18</accession>
<name>A0ABU0TH18_9FLAO</name>
<sequence>MKHDLPKISSAYQSKLTRSVISVTVFFIVYLILILFSLVMICLLGYGALEVISLKAGLVSFIIAIGLVSIGVFVFIFLVKFIFKKRNYVKTDLIEVTQQMQPELFAVINEVASETKVRPPKKVYLSPEVNASVSYDSVFWSMFLPVKKNLTIGLGLINTCSIGELKTILAHEFGHFSQRSMVIGGYVNQVEKIIFETVYNNKDYENFVLEGSGYPVLKFFGAISILFINAFRHILKSVSDFLFRNHASLRREMEFHADAVSTYVTNPHEQISVLLRSDLAAAAFNGTVHFYQQSKSYPMRNMYQNQASLMKLFSERNNHPYVNQLPKVDIEDLNRYNKTKVEIEDPWAYHPETSKRIAAILRNATKNVEANNELAEKLIRGFDQICSAMTAKVCEINNLTADPSYDEAQFLNLYNEKFPYQSFGFNGYYENYNPVIEDPDAAVAEWQDVQIDELFQDNNVALVYEKNGLENDIRVLRYLKDNPKVIKTFRYDGKLYKCSQAGKMIPQLEKELERITRVLSENDQRILNYFYHQAETGDRETLIGKYRLFSVLDKEFDVVQNAVNEFSGYMQFMTVTTSVEDIPRHRALLLRHEKPFKQQIAHFLNHSAYKEFFTEEQKDVYRTYVESDYIYFNNNRYLQTEVDTLFTVVNTCQEILNKTYLDYKRELLDFQSGLYKVS</sequence>
<keyword evidence="15" id="KW-1185">Reference proteome</keyword>
<evidence type="ECO:0000256" key="12">
    <source>
        <dbReference type="SAM" id="Phobius"/>
    </source>
</evidence>
<dbReference type="Pfam" id="PF01435">
    <property type="entry name" value="Peptidase_M48"/>
    <property type="match status" value="1"/>
</dbReference>
<dbReference type="Gene3D" id="3.30.2010.10">
    <property type="entry name" value="Metalloproteases ('zincins'), catalytic domain"/>
    <property type="match status" value="1"/>
</dbReference>